<evidence type="ECO:0000313" key="4">
    <source>
        <dbReference type="Proteomes" id="UP000306825"/>
    </source>
</evidence>
<evidence type="ECO:0000313" key="1">
    <source>
        <dbReference type="EMBL" id="EDM24307.1"/>
    </source>
</evidence>
<evidence type="ECO:0000313" key="2">
    <source>
        <dbReference type="EMBL" id="QCT94952.1"/>
    </source>
</evidence>
<dbReference type="Proteomes" id="UP000003288">
    <property type="component" value="Unassembled WGS sequence"/>
</dbReference>
<name>A0AAI9AIV0_9BACT</name>
<dbReference type="InterPro" id="IPR029033">
    <property type="entry name" value="His_PPase_superfam"/>
</dbReference>
<evidence type="ECO:0000313" key="3">
    <source>
        <dbReference type="Proteomes" id="UP000003288"/>
    </source>
</evidence>
<keyword evidence="4" id="KW-1185">Reference proteome</keyword>
<proteinExistence type="predicted"/>
<dbReference type="Gene3D" id="3.40.50.1240">
    <property type="entry name" value="Phosphoglycerate mutase-like"/>
    <property type="match status" value="1"/>
</dbReference>
<dbReference type="AlphaFoldDB" id="A0AAI9AIV0"/>
<organism evidence="1 3">
    <name type="scientific">Caminibacter mediatlanticus TB-2</name>
    <dbReference type="NCBI Taxonomy" id="391592"/>
    <lineage>
        <taxon>Bacteria</taxon>
        <taxon>Pseudomonadati</taxon>
        <taxon>Campylobacterota</taxon>
        <taxon>Epsilonproteobacteria</taxon>
        <taxon>Nautiliales</taxon>
        <taxon>Nautiliaceae</taxon>
        <taxon>Caminibacter</taxon>
    </lineage>
</organism>
<dbReference type="SUPFAM" id="SSF53254">
    <property type="entry name" value="Phosphoglycerate mutase-like"/>
    <property type="match status" value="1"/>
</dbReference>
<dbReference type="SMART" id="SM00855">
    <property type="entry name" value="PGAM"/>
    <property type="match status" value="1"/>
</dbReference>
<dbReference type="Pfam" id="PF00300">
    <property type="entry name" value="His_Phos_1"/>
    <property type="match status" value="1"/>
</dbReference>
<dbReference type="InterPro" id="IPR013078">
    <property type="entry name" value="His_Pase_superF_clade-1"/>
</dbReference>
<dbReference type="CDD" id="cd07067">
    <property type="entry name" value="HP_PGM_like"/>
    <property type="match status" value="1"/>
</dbReference>
<dbReference type="Proteomes" id="UP000306825">
    <property type="component" value="Chromosome"/>
</dbReference>
<dbReference type="EMBL" id="ABCJ01000001">
    <property type="protein sequence ID" value="EDM24307.1"/>
    <property type="molecule type" value="Genomic_DNA"/>
</dbReference>
<reference evidence="2 4" key="2">
    <citation type="submission" date="2019-05" db="EMBL/GenBank/DDBJ databases">
        <title>A comparative analysis of the Nautiliaceae.</title>
        <authorList>
            <person name="Grosche A."/>
            <person name="Smedile F."/>
            <person name="Vetriani C."/>
        </authorList>
    </citation>
    <scope>NUCLEOTIDE SEQUENCE [LARGE SCALE GENOMIC DNA]</scope>
    <source>
        <strain evidence="2 4">TB-2</strain>
    </source>
</reference>
<dbReference type="RefSeq" id="WP_007473109.1">
    <property type="nucleotide sequence ID" value="NZ_ABCJ01000001.1"/>
</dbReference>
<accession>A0AAI9AIV0</accession>
<protein>
    <submittedName>
        <fullName evidence="1 2">Phosphohistidine phosphatase</fullName>
    </submittedName>
</protein>
<sequence>MKLLFIRHSLAVDREEFIGHDFDRPLTEKGKKRARKFFRVIKKIYPHIDIIITSKAKRALQTAEILKEFYDCEFEITSKLYPGANINDLKEVLEEKVGIIAIVGHEPDLSEMIKSIMHAPNLKIKLQKPSLVEIEENVIKGLFQYKHFRELNE</sequence>
<gene>
    <name evidence="1" type="ORF">CMTB2_02288</name>
    <name evidence="2" type="ORF">FE773_07045</name>
</gene>
<dbReference type="EMBL" id="CP040463">
    <property type="protein sequence ID" value="QCT94952.1"/>
    <property type="molecule type" value="Genomic_DNA"/>
</dbReference>
<reference evidence="1 3" key="1">
    <citation type="journal article" date="2011" name="Stand. Genomic Sci.">
        <title>Draft genome sequence of Caminibacter mediatlanticus strain TB-2, an epsilonproteobacterium isolated from a deep-sea hydrothermal vent.</title>
        <authorList>
            <person name="Giovannelli D."/>
            <person name="Ferriera S."/>
            <person name="Johnson J."/>
            <person name="Kravitz S."/>
            <person name="Perez-Rodriguez I."/>
            <person name="Ricci J."/>
            <person name="O'Brien C."/>
            <person name="Voordeckers J.W."/>
            <person name="Bini E."/>
            <person name="Vetriani C."/>
        </authorList>
    </citation>
    <scope>NUCLEOTIDE SEQUENCE [LARGE SCALE GENOMIC DNA]</scope>
    <source>
        <strain evidence="1 3">TB-2</strain>
    </source>
</reference>